<dbReference type="Pfam" id="PF02362">
    <property type="entry name" value="B3"/>
    <property type="match status" value="3"/>
</dbReference>
<dbReference type="AlphaFoldDB" id="A0A2T8IBR3"/>
<evidence type="ECO:0000256" key="3">
    <source>
        <dbReference type="ARBA" id="ARBA00023125"/>
    </source>
</evidence>
<evidence type="ECO:0000256" key="5">
    <source>
        <dbReference type="ARBA" id="ARBA00023242"/>
    </source>
</evidence>
<keyword evidence="4" id="KW-0804">Transcription</keyword>
<name>A0A2T8IBR3_9POAL</name>
<evidence type="ECO:0000256" key="4">
    <source>
        <dbReference type="ARBA" id="ARBA00023163"/>
    </source>
</evidence>
<keyword evidence="3" id="KW-0238">DNA-binding</keyword>
<evidence type="ECO:0000259" key="7">
    <source>
        <dbReference type="PROSITE" id="PS50863"/>
    </source>
</evidence>
<gene>
    <name evidence="8" type="ORF">PAHAL_7G106200</name>
</gene>
<proteinExistence type="predicted"/>
<dbReference type="GO" id="GO:0003677">
    <property type="term" value="F:DNA binding"/>
    <property type="evidence" value="ECO:0007669"/>
    <property type="project" value="UniProtKB-KW"/>
</dbReference>
<feature type="domain" description="TF-B3" evidence="7">
    <location>
        <begin position="92"/>
        <end position="188"/>
    </location>
</feature>
<dbReference type="InterPro" id="IPR015300">
    <property type="entry name" value="DNA-bd_pseudobarrel_sf"/>
</dbReference>
<dbReference type="PANTHER" id="PTHR31674">
    <property type="entry name" value="B3 DOMAIN-CONTAINING PROTEIN REM-LIKE 3-RELATED"/>
    <property type="match status" value="1"/>
</dbReference>
<dbReference type="InterPro" id="IPR039218">
    <property type="entry name" value="REM_fam"/>
</dbReference>
<dbReference type="PROSITE" id="PS50863">
    <property type="entry name" value="B3"/>
    <property type="match status" value="3"/>
</dbReference>
<evidence type="ECO:0000256" key="6">
    <source>
        <dbReference type="SAM" id="MobiDB-lite"/>
    </source>
</evidence>
<reference evidence="8" key="1">
    <citation type="submission" date="2018-04" db="EMBL/GenBank/DDBJ databases">
        <title>WGS assembly of Panicum hallii.</title>
        <authorList>
            <person name="Lovell J."/>
            <person name="Jenkins J."/>
            <person name="Lowry D."/>
            <person name="Mamidi S."/>
            <person name="Sreedasyam A."/>
            <person name="Weng X."/>
            <person name="Barry K."/>
            <person name="Bonette J."/>
            <person name="Campitelli B."/>
            <person name="Daum C."/>
            <person name="Gordon S."/>
            <person name="Gould B."/>
            <person name="Lipzen A."/>
            <person name="Macqueen A."/>
            <person name="Palacio-Mejia J."/>
            <person name="Plott C."/>
            <person name="Shakirov E."/>
            <person name="Shu S."/>
            <person name="Yoshinaga Y."/>
            <person name="Zane M."/>
            <person name="Rokhsar D."/>
            <person name="Grimwood J."/>
            <person name="Schmutz J."/>
            <person name="Juenger T."/>
        </authorList>
    </citation>
    <scope>NUCLEOTIDE SEQUENCE [LARGE SCALE GENOMIC DNA]</scope>
    <source>
        <strain evidence="8">FIL2</strain>
    </source>
</reference>
<feature type="domain" description="TF-B3" evidence="7">
    <location>
        <begin position="271"/>
        <end position="352"/>
    </location>
</feature>
<keyword evidence="2" id="KW-0805">Transcription regulation</keyword>
<sequence length="516" mass="58282">MIKQLKVLMPPSFHKLPISDELAGCFDASSGGGTGVPGPTALVVSPFGKVWRVDVGRDGDGKFLGRGWADFLAAHGIDRLMTSGSSKGVYCKPRFLTIIQQDSMEEMKIPARFVKHYITEECLNRQMAVVVSPLGKFWRIKLQNDQSGVFFAGVWSQFLAFHGISEGEVLLLRYEGNMVFKFKVFEISGCQKDLKNHNTSIQQDCIKQESPSPIKKRKADNERASSDEEKRSKSSVTSLNNASPLNGLDYQIGPPAWVKKKITAYMLERLISLPVKFCHSIGFQRDCTITLKTAIDSTRSWQVRGVTYKKVCYLLGEGWKCFCEENRLKKGDLCTFHVIETMLWHVVITHYIDKKKESPCSSSMERKSVNQRLGSEEQLRPQGSMIYLSKASSYTRPLIFSLTIFACYFGESDHELIYLICAKDRCIPEDTNQYIVVLAQGFCDAIELQEPCMITLKTSINSTRSWLIRGTKQRNGCYLLGSGRKKFSQENELKVGDICTFNVVEISLWHVVITRA</sequence>
<dbReference type="Gene3D" id="2.40.330.10">
    <property type="entry name" value="DNA-binding pseudobarrel domain"/>
    <property type="match status" value="3"/>
</dbReference>
<evidence type="ECO:0000313" key="8">
    <source>
        <dbReference type="EMBL" id="PVH35105.1"/>
    </source>
</evidence>
<dbReference type="CDD" id="cd10017">
    <property type="entry name" value="B3_DNA"/>
    <property type="match status" value="2"/>
</dbReference>
<dbReference type="InterPro" id="IPR003340">
    <property type="entry name" value="B3_DNA-bd"/>
</dbReference>
<organism evidence="8">
    <name type="scientific">Panicum hallii</name>
    <dbReference type="NCBI Taxonomy" id="206008"/>
    <lineage>
        <taxon>Eukaryota</taxon>
        <taxon>Viridiplantae</taxon>
        <taxon>Streptophyta</taxon>
        <taxon>Embryophyta</taxon>
        <taxon>Tracheophyta</taxon>
        <taxon>Spermatophyta</taxon>
        <taxon>Magnoliopsida</taxon>
        <taxon>Liliopsida</taxon>
        <taxon>Poales</taxon>
        <taxon>Poaceae</taxon>
        <taxon>PACMAD clade</taxon>
        <taxon>Panicoideae</taxon>
        <taxon>Panicodae</taxon>
        <taxon>Paniceae</taxon>
        <taxon>Panicinae</taxon>
        <taxon>Panicum</taxon>
        <taxon>Panicum sect. Panicum</taxon>
    </lineage>
</organism>
<accession>A0A2T8IBR3</accession>
<feature type="compositionally biased region" description="Polar residues" evidence="6">
    <location>
        <begin position="202"/>
        <end position="211"/>
    </location>
</feature>
<protein>
    <recommendedName>
        <fullName evidence="7">TF-B3 domain-containing protein</fullName>
    </recommendedName>
</protein>
<evidence type="ECO:0000256" key="1">
    <source>
        <dbReference type="ARBA" id="ARBA00004123"/>
    </source>
</evidence>
<feature type="region of interest" description="Disordered" evidence="6">
    <location>
        <begin position="202"/>
        <end position="240"/>
    </location>
</feature>
<feature type="compositionally biased region" description="Basic and acidic residues" evidence="6">
    <location>
        <begin position="219"/>
        <end position="232"/>
    </location>
</feature>
<dbReference type="PANTHER" id="PTHR31674:SF86">
    <property type="entry name" value="B3 DOMAIN-CONTAINING PROTEIN OS04G0347400-RELATED"/>
    <property type="match status" value="1"/>
</dbReference>
<comment type="subcellular location">
    <subcellularLocation>
        <location evidence="1">Nucleus</location>
    </subcellularLocation>
</comment>
<dbReference type="SMART" id="SM01019">
    <property type="entry name" value="B3"/>
    <property type="match status" value="2"/>
</dbReference>
<dbReference type="Proteomes" id="UP000243499">
    <property type="component" value="Chromosome 7"/>
</dbReference>
<dbReference type="GO" id="GO:0005634">
    <property type="term" value="C:nucleus"/>
    <property type="evidence" value="ECO:0007669"/>
    <property type="project" value="UniProtKB-SubCell"/>
</dbReference>
<evidence type="ECO:0000256" key="2">
    <source>
        <dbReference type="ARBA" id="ARBA00023015"/>
    </source>
</evidence>
<keyword evidence="5" id="KW-0539">Nucleus</keyword>
<dbReference type="Gramene" id="PVH35105">
    <property type="protein sequence ID" value="PVH35105"/>
    <property type="gene ID" value="PAHAL_7G106200"/>
</dbReference>
<dbReference type="SUPFAM" id="SSF101936">
    <property type="entry name" value="DNA-binding pseudobarrel domain"/>
    <property type="match status" value="4"/>
</dbReference>
<dbReference type="EMBL" id="CM008052">
    <property type="protein sequence ID" value="PVH35105.1"/>
    <property type="molecule type" value="Genomic_DNA"/>
</dbReference>
<feature type="domain" description="TF-B3" evidence="7">
    <location>
        <begin position="421"/>
        <end position="516"/>
    </location>
</feature>